<dbReference type="EMBL" id="BMKF01000003">
    <property type="protein sequence ID" value="GGB80074.1"/>
    <property type="molecule type" value="Genomic_DNA"/>
</dbReference>
<feature type="domain" description="Amidohydrolase-related" evidence="2">
    <location>
        <begin position="947"/>
        <end position="1010"/>
    </location>
</feature>
<dbReference type="RefSeq" id="WP_158084644.1">
    <property type="nucleotide sequence ID" value="NZ_BMKF01000003.1"/>
</dbReference>
<proteinExistence type="inferred from homology"/>
<dbReference type="SUPFAM" id="SSF51338">
    <property type="entry name" value="Composite domain of metallo-dependent hydrolases"/>
    <property type="match status" value="1"/>
</dbReference>
<dbReference type="InterPro" id="IPR006680">
    <property type="entry name" value="Amidohydro-rel"/>
</dbReference>
<dbReference type="PANTHER" id="PTHR36842:SF1">
    <property type="entry name" value="PROTEIN TOLB"/>
    <property type="match status" value="1"/>
</dbReference>
<comment type="similarity">
    <text evidence="1">Belongs to the TolB family.</text>
</comment>
<dbReference type="Gene3D" id="2.120.10.30">
    <property type="entry name" value="TolB, C-terminal domain"/>
    <property type="match status" value="3"/>
</dbReference>
<sequence length="1026" mass="112016">MSFTTNEGTHLSLDVSPDGQSIVFDMLGDIYVLPITGGEAKALTRGLALDTQPVFSPDGQTILFISDRSGAENLWKMDADGGNARQISYYDDNPVWVSPEWSPDGSRIIASRYWSDRNSYELWQFDPAPGSMGEAWNKQKSGTESTRSFSSLGPTFHPGGCDHFIASRSADDVAFDQLATWTIVSIDAETGEEQTLAGSEINPAMRPRLSPDGTHLAFAERQDNRTFLKLKVLGSGETRTLGELDPDSLQASAWHDAVPRFDFLPDGSAVIANAQGRLKRYPLSGAEPVEIPFTAEVDQPLGPLVRQQIPLATGEVKARLLMSPSLSPDGDTIAFSALGNVYTASLHGENDPFRLTTALSSTYHPSWSGTGEQIAFVSWTKEEGGQVWTINRDGTGLTQITREDAFYSHPVFTKDGNGLIVVRSATSDRHKTYMEYGQLREAELVYLSLDSGQARTLTSGVLGGRPHFGPDASRVMINSDKGVEAVDLNTGKRTLVTQAEGPNWYFAEGAAVADDLRVSPDGKWVIAQITQQLHLYRVADTAGETVNLSAPKTAHFRLTDIGADYFGWSNDATSIYWSVGSTIYRVALDEVVAEGPGSQRSVPVEASYPDVRTITVSKPRVESGRAVLLTGATLFPMDDRTQPQRSLANADILLADGKIVALGAAGTVQADDDVPRIDLSGHYIIPGLIDAHYHVADIRRDVLQLDSWGLRTNLAFGITTLFDPSSLTIDMLTYQDLIETGDVEGSRLFTTGPAIFDFNDFRAKEQVEAVLTRYRDHYRLRNLKQYRVGNRRVRQWFAQVANELGMTPTTEGALSYKLGLSQILDGYSGNEHAMPPPVLHRDVTEVFARSGTSATLTLMITHGGKPADTSFIARRQPLDDSKYARFAPDWFIQREFADAGELNPEQYLYQTFAASARRIQQAGGRVGVGAHGDLPGLGTIWETQAYVEGGWTPAEALWAATMGSAETIARDETLGSLVPGKVADLVVLDADPTQDIRAIETVVQVMKDGHLYDADTLVESPLTRTQ</sequence>
<name>A0ABQ1K185_9PROT</name>
<dbReference type="PANTHER" id="PTHR36842">
    <property type="entry name" value="PROTEIN TOLB HOMOLOG"/>
    <property type="match status" value="1"/>
</dbReference>
<dbReference type="Pfam" id="PF07676">
    <property type="entry name" value="PD40"/>
    <property type="match status" value="2"/>
</dbReference>
<comment type="caution">
    <text evidence="3">The sequence shown here is derived from an EMBL/GenBank/DDBJ whole genome shotgun (WGS) entry which is preliminary data.</text>
</comment>
<dbReference type="SUPFAM" id="SSF69304">
    <property type="entry name" value="Tricorn protease N-terminal domain"/>
    <property type="match status" value="2"/>
</dbReference>
<accession>A0ABQ1K185</accession>
<dbReference type="Proteomes" id="UP000628854">
    <property type="component" value="Unassembled WGS sequence"/>
</dbReference>
<evidence type="ECO:0000313" key="3">
    <source>
        <dbReference type="EMBL" id="GGB80074.1"/>
    </source>
</evidence>
<dbReference type="InterPro" id="IPR011659">
    <property type="entry name" value="WD40"/>
</dbReference>
<reference evidence="4" key="1">
    <citation type="journal article" date="2019" name="Int. J. Syst. Evol. Microbiol.">
        <title>The Global Catalogue of Microorganisms (GCM) 10K type strain sequencing project: providing services to taxonomists for standard genome sequencing and annotation.</title>
        <authorList>
            <consortium name="The Broad Institute Genomics Platform"/>
            <consortium name="The Broad Institute Genome Sequencing Center for Infectious Disease"/>
            <person name="Wu L."/>
            <person name="Ma J."/>
        </authorList>
    </citation>
    <scope>NUCLEOTIDE SEQUENCE [LARGE SCALE GENOMIC DNA]</scope>
    <source>
        <strain evidence="4">CGMCC 1.15928</strain>
    </source>
</reference>
<keyword evidence="4" id="KW-1185">Reference proteome</keyword>
<dbReference type="InterPro" id="IPR032466">
    <property type="entry name" value="Metal_Hydrolase"/>
</dbReference>
<protein>
    <submittedName>
        <fullName evidence="3">TolB protein</fullName>
    </submittedName>
</protein>
<dbReference type="Pfam" id="PF01979">
    <property type="entry name" value="Amidohydro_1"/>
    <property type="match status" value="1"/>
</dbReference>
<dbReference type="Gene3D" id="2.30.40.10">
    <property type="entry name" value="Urease, subunit C, domain 1"/>
    <property type="match status" value="2"/>
</dbReference>
<evidence type="ECO:0000256" key="1">
    <source>
        <dbReference type="ARBA" id="ARBA00009820"/>
    </source>
</evidence>
<dbReference type="SUPFAM" id="SSF51556">
    <property type="entry name" value="Metallo-dependent hydrolases"/>
    <property type="match status" value="1"/>
</dbReference>
<dbReference type="InterPro" id="IPR011042">
    <property type="entry name" value="6-blade_b-propeller_TolB-like"/>
</dbReference>
<gene>
    <name evidence="3" type="ORF">GCM10011503_31010</name>
</gene>
<dbReference type="Pfam" id="PF26549">
    <property type="entry name" value="Tricorn_N"/>
    <property type="match status" value="1"/>
</dbReference>
<evidence type="ECO:0000259" key="2">
    <source>
        <dbReference type="Pfam" id="PF01979"/>
    </source>
</evidence>
<dbReference type="InterPro" id="IPR011059">
    <property type="entry name" value="Metal-dep_hydrolase_composite"/>
</dbReference>
<organism evidence="3 4">
    <name type="scientific">Henriciella pelagia</name>
    <dbReference type="NCBI Taxonomy" id="1977912"/>
    <lineage>
        <taxon>Bacteria</taxon>
        <taxon>Pseudomonadati</taxon>
        <taxon>Pseudomonadota</taxon>
        <taxon>Alphaproteobacteria</taxon>
        <taxon>Hyphomonadales</taxon>
        <taxon>Hyphomonadaceae</taxon>
        <taxon>Henriciella</taxon>
    </lineage>
</organism>
<evidence type="ECO:0000313" key="4">
    <source>
        <dbReference type="Proteomes" id="UP000628854"/>
    </source>
</evidence>